<protein>
    <submittedName>
        <fullName evidence="1">Uncharacterized protein</fullName>
    </submittedName>
</protein>
<organism evidence="1 2">
    <name type="scientific">Hermanssonia centrifuga</name>
    <dbReference type="NCBI Taxonomy" id="98765"/>
    <lineage>
        <taxon>Eukaryota</taxon>
        <taxon>Fungi</taxon>
        <taxon>Dikarya</taxon>
        <taxon>Basidiomycota</taxon>
        <taxon>Agaricomycotina</taxon>
        <taxon>Agaricomycetes</taxon>
        <taxon>Polyporales</taxon>
        <taxon>Meruliaceae</taxon>
        <taxon>Hermanssonia</taxon>
    </lineage>
</organism>
<dbReference type="AlphaFoldDB" id="A0A2R6RVY3"/>
<proteinExistence type="predicted"/>
<dbReference type="Proteomes" id="UP000186601">
    <property type="component" value="Unassembled WGS sequence"/>
</dbReference>
<comment type="caution">
    <text evidence="1">The sequence shown here is derived from an EMBL/GenBank/DDBJ whole genome shotgun (WGS) entry which is preliminary data.</text>
</comment>
<reference evidence="1 2" key="1">
    <citation type="submission" date="2018-02" db="EMBL/GenBank/DDBJ databases">
        <title>Genome sequence of the basidiomycete white-rot fungus Phlebia centrifuga.</title>
        <authorList>
            <person name="Granchi Z."/>
            <person name="Peng M."/>
            <person name="de Vries R.P."/>
            <person name="Hilden K."/>
            <person name="Makela M.R."/>
            <person name="Grigoriev I."/>
            <person name="Riley R."/>
        </authorList>
    </citation>
    <scope>NUCLEOTIDE SEQUENCE [LARGE SCALE GENOMIC DNA]</scope>
    <source>
        <strain evidence="1 2">FBCC195</strain>
    </source>
</reference>
<evidence type="ECO:0000313" key="2">
    <source>
        <dbReference type="Proteomes" id="UP000186601"/>
    </source>
</evidence>
<sequence length="100" mass="11120">MFSHWSRSETLKPRCDREICFIVDFPVSVVEATSQHSRPLVVDAAKPQTSGSNLPEWGLKFMQIISSSTDFKLCRYDEACLHTGKISKEALLASTGEISA</sequence>
<gene>
    <name evidence="1" type="ORF">PHLCEN_2v1758</name>
</gene>
<evidence type="ECO:0000313" key="1">
    <source>
        <dbReference type="EMBL" id="PSS34191.1"/>
    </source>
</evidence>
<name>A0A2R6RVY3_9APHY</name>
<accession>A0A2R6RVY3</accession>
<keyword evidence="2" id="KW-1185">Reference proteome</keyword>
<dbReference type="EMBL" id="MLYV02000143">
    <property type="protein sequence ID" value="PSS34191.1"/>
    <property type="molecule type" value="Genomic_DNA"/>
</dbReference>